<dbReference type="Proteomes" id="UP000694871">
    <property type="component" value="Unplaced"/>
</dbReference>
<keyword evidence="13" id="KW-1185">Reference proteome</keyword>
<dbReference type="GeneID" id="107120466"/>
<comment type="similarity">
    <text evidence="3 10">Belongs to the glucose-6-phosphatase family.</text>
</comment>
<feature type="transmembrane region" description="Helical" evidence="11">
    <location>
        <begin position="169"/>
        <end position="185"/>
    </location>
</feature>
<sequence>MDAFYSNGIWIAELLQGVPCMEDFWLWVTFLGDPKCVFIIYFPIAYFLDWKVGLKVLWLGLISEWLNLVFKWFLFGERPFWWVLESAYSSKTEVSLQQFPASCETGPGSPSGHCMITGAALWPLVTTLSVWSSQHAKSRIIRAVPFTVYLLLLLAVGLSRIFILAHFPHQVLGGILAGIILGWLLESRAPLERELSFYLRASLFLLLSTLTTYWTLIALGVDLNWSLGLATKWCANPKWIRIDTRPFASLTRDVATALGLGLALHSSYYSHLKWEKLSWPQRVWCASLATLVLKVLSNAAQPENLALWYGLTFVKYATFPWVVVALLPRLVHAVASRKASPHQK</sequence>
<feature type="transmembrane region" description="Helical" evidence="11">
    <location>
        <begin position="110"/>
        <end position="131"/>
    </location>
</feature>
<evidence type="ECO:0000256" key="3">
    <source>
        <dbReference type="ARBA" id="ARBA00009266"/>
    </source>
</evidence>
<proteinExistence type="inferred from homology"/>
<name>A0ABM1KY71_GEKJA</name>
<keyword evidence="8 11" id="KW-1133">Transmembrane helix</keyword>
<reference evidence="14" key="1">
    <citation type="submission" date="2025-08" db="UniProtKB">
        <authorList>
            <consortium name="RefSeq"/>
        </authorList>
    </citation>
    <scope>IDENTIFICATION</scope>
</reference>
<evidence type="ECO:0000256" key="1">
    <source>
        <dbReference type="ARBA" id="ARBA00004477"/>
    </source>
</evidence>
<evidence type="ECO:0000256" key="8">
    <source>
        <dbReference type="ARBA" id="ARBA00022989"/>
    </source>
</evidence>
<keyword evidence="9 10" id="KW-0472">Membrane</keyword>
<dbReference type="InterPro" id="IPR036938">
    <property type="entry name" value="PAP2/HPO_sf"/>
</dbReference>
<comment type="subcellular location">
    <subcellularLocation>
        <location evidence="1">Endoplasmic reticulum membrane</location>
        <topology evidence="1">Multi-pass membrane protein</topology>
    </subcellularLocation>
</comment>
<evidence type="ECO:0000256" key="9">
    <source>
        <dbReference type="ARBA" id="ARBA00023136"/>
    </source>
</evidence>
<feature type="transmembrane region" description="Helical" evidence="11">
    <location>
        <begin position="306"/>
        <end position="327"/>
    </location>
</feature>
<evidence type="ECO:0000256" key="5">
    <source>
        <dbReference type="ARBA" id="ARBA00022692"/>
    </source>
</evidence>
<dbReference type="PIRSF" id="PIRSF000905">
    <property type="entry name" value="Glucose-6-phosphatase"/>
    <property type="match status" value="1"/>
</dbReference>
<evidence type="ECO:0000313" key="14">
    <source>
        <dbReference type="RefSeq" id="XP_015278658.1"/>
    </source>
</evidence>
<dbReference type="SMART" id="SM00014">
    <property type="entry name" value="acidPPc"/>
    <property type="match status" value="1"/>
</dbReference>
<gene>
    <name evidence="14" type="primary">G6PC3</name>
</gene>
<feature type="domain" description="Phosphatidic acid phosphatase type 2/haloperoxidase" evidence="12">
    <location>
        <begin position="52"/>
        <end position="186"/>
    </location>
</feature>
<dbReference type="InterPro" id="IPR000326">
    <property type="entry name" value="PAP2/HPO"/>
</dbReference>
<keyword evidence="4 10" id="KW-0312">Gluconeogenesis</keyword>
<organism evidence="13 14">
    <name type="scientific">Gekko japonicus</name>
    <name type="common">Schlegel's Japanese gecko</name>
    <dbReference type="NCBI Taxonomy" id="146911"/>
    <lineage>
        <taxon>Eukaryota</taxon>
        <taxon>Metazoa</taxon>
        <taxon>Chordata</taxon>
        <taxon>Craniata</taxon>
        <taxon>Vertebrata</taxon>
        <taxon>Euteleostomi</taxon>
        <taxon>Lepidosauria</taxon>
        <taxon>Squamata</taxon>
        <taxon>Bifurcata</taxon>
        <taxon>Gekkota</taxon>
        <taxon>Gekkonidae</taxon>
        <taxon>Gekkoninae</taxon>
        <taxon>Gekko</taxon>
    </lineage>
</organism>
<feature type="transmembrane region" description="Helical" evidence="11">
    <location>
        <begin position="24"/>
        <end position="44"/>
    </location>
</feature>
<keyword evidence="7 10" id="KW-0256">Endoplasmic reticulum</keyword>
<dbReference type="RefSeq" id="XP_015278658.1">
    <property type="nucleotide sequence ID" value="XM_015423172.1"/>
</dbReference>
<evidence type="ECO:0000313" key="13">
    <source>
        <dbReference type="Proteomes" id="UP000694871"/>
    </source>
</evidence>
<comment type="pathway">
    <text evidence="2 10">Carbohydrate biosynthesis; gluconeogenesis.</text>
</comment>
<dbReference type="SUPFAM" id="SSF48317">
    <property type="entry name" value="Acid phosphatase/Vanadium-dependent haloperoxidase"/>
    <property type="match status" value="1"/>
</dbReference>
<evidence type="ECO:0000256" key="6">
    <source>
        <dbReference type="ARBA" id="ARBA00022801"/>
    </source>
</evidence>
<dbReference type="InterPro" id="IPR016275">
    <property type="entry name" value="Glucose-6-phosphatase"/>
</dbReference>
<keyword evidence="6 10" id="KW-0378">Hydrolase</keyword>
<evidence type="ECO:0000256" key="4">
    <source>
        <dbReference type="ARBA" id="ARBA00022432"/>
    </source>
</evidence>
<feature type="transmembrane region" description="Helical" evidence="11">
    <location>
        <begin position="143"/>
        <end position="163"/>
    </location>
</feature>
<protein>
    <recommendedName>
        <fullName evidence="10">Glucose-6-phosphatase</fullName>
        <ecNumber evidence="10">3.1.3.9</ecNumber>
    </recommendedName>
</protein>
<dbReference type="Gene3D" id="1.20.144.10">
    <property type="entry name" value="Phosphatidic acid phosphatase type 2/haloperoxidase"/>
    <property type="match status" value="1"/>
</dbReference>
<dbReference type="PANTHER" id="PTHR12591">
    <property type="entry name" value="GLUCOSE-6-PHOSPHATASE"/>
    <property type="match status" value="1"/>
</dbReference>
<evidence type="ECO:0000256" key="11">
    <source>
        <dbReference type="SAM" id="Phobius"/>
    </source>
</evidence>
<dbReference type="EC" id="3.1.3.9" evidence="10"/>
<feature type="transmembrane region" description="Helical" evidence="11">
    <location>
        <begin position="197"/>
        <end position="219"/>
    </location>
</feature>
<evidence type="ECO:0000259" key="12">
    <source>
        <dbReference type="SMART" id="SM00014"/>
    </source>
</evidence>
<keyword evidence="5 11" id="KW-0812">Transmembrane</keyword>
<dbReference type="Pfam" id="PF01569">
    <property type="entry name" value="PAP2"/>
    <property type="match status" value="1"/>
</dbReference>
<accession>A0ABM1KY71</accession>
<evidence type="ECO:0000256" key="10">
    <source>
        <dbReference type="PIRNR" id="PIRNR000905"/>
    </source>
</evidence>
<feature type="transmembrane region" description="Helical" evidence="11">
    <location>
        <begin position="56"/>
        <end position="75"/>
    </location>
</feature>
<dbReference type="PANTHER" id="PTHR12591:SF2">
    <property type="entry name" value="GLUCOSE-6-PHOSPHATASE 3"/>
    <property type="match status" value="1"/>
</dbReference>
<evidence type="ECO:0000256" key="2">
    <source>
        <dbReference type="ARBA" id="ARBA00004742"/>
    </source>
</evidence>
<evidence type="ECO:0000256" key="7">
    <source>
        <dbReference type="ARBA" id="ARBA00022824"/>
    </source>
</evidence>